<dbReference type="GO" id="GO:0043565">
    <property type="term" value="F:sequence-specific DNA binding"/>
    <property type="evidence" value="ECO:0007669"/>
    <property type="project" value="TreeGrafter"/>
</dbReference>
<organism evidence="6 7">
    <name type="scientific">Marinimicrococcus flavescens</name>
    <dbReference type="NCBI Taxonomy" id="3031815"/>
    <lineage>
        <taxon>Bacteria</taxon>
        <taxon>Pseudomonadati</taxon>
        <taxon>Pseudomonadota</taxon>
        <taxon>Alphaproteobacteria</taxon>
        <taxon>Geminicoccales</taxon>
        <taxon>Geminicoccaceae</taxon>
        <taxon>Marinimicrococcus</taxon>
    </lineage>
</organism>
<dbReference type="FunFam" id="1.10.10.10:FF:000001">
    <property type="entry name" value="LysR family transcriptional regulator"/>
    <property type="match status" value="1"/>
</dbReference>
<dbReference type="SUPFAM" id="SSF53850">
    <property type="entry name" value="Periplasmic binding protein-like II"/>
    <property type="match status" value="1"/>
</dbReference>
<evidence type="ECO:0000256" key="3">
    <source>
        <dbReference type="ARBA" id="ARBA00023125"/>
    </source>
</evidence>
<dbReference type="PROSITE" id="PS50931">
    <property type="entry name" value="HTH_LYSR"/>
    <property type="match status" value="1"/>
</dbReference>
<name>A0AAP3XQ17_9PROT</name>
<gene>
    <name evidence="6" type="ORF">PZ740_00605</name>
</gene>
<dbReference type="Gene3D" id="1.10.10.10">
    <property type="entry name" value="Winged helix-like DNA-binding domain superfamily/Winged helix DNA-binding domain"/>
    <property type="match status" value="1"/>
</dbReference>
<evidence type="ECO:0000313" key="7">
    <source>
        <dbReference type="Proteomes" id="UP001301140"/>
    </source>
</evidence>
<dbReference type="AlphaFoldDB" id="A0AAP3XQ17"/>
<dbReference type="InterPro" id="IPR005119">
    <property type="entry name" value="LysR_subst-bd"/>
</dbReference>
<evidence type="ECO:0000256" key="2">
    <source>
        <dbReference type="ARBA" id="ARBA00023015"/>
    </source>
</evidence>
<accession>A0AAP3XQ17</accession>
<reference evidence="6 7" key="1">
    <citation type="submission" date="2023-03" db="EMBL/GenBank/DDBJ databases">
        <title>YIM 152171 draft genome.</title>
        <authorList>
            <person name="Yang Z."/>
        </authorList>
    </citation>
    <scope>NUCLEOTIDE SEQUENCE [LARGE SCALE GENOMIC DNA]</scope>
    <source>
        <strain evidence="6 7">YIM 152171</strain>
    </source>
</reference>
<dbReference type="Gene3D" id="3.40.190.290">
    <property type="match status" value="1"/>
</dbReference>
<comment type="caution">
    <text evidence="6">The sequence shown here is derived from an EMBL/GenBank/DDBJ whole genome shotgun (WGS) entry which is preliminary data.</text>
</comment>
<keyword evidence="3" id="KW-0238">DNA-binding</keyword>
<keyword evidence="7" id="KW-1185">Reference proteome</keyword>
<protein>
    <submittedName>
        <fullName evidence="6">LysR substrate-binding domain-containing protein</fullName>
    </submittedName>
</protein>
<dbReference type="InterPro" id="IPR000847">
    <property type="entry name" value="LysR_HTH_N"/>
</dbReference>
<evidence type="ECO:0000313" key="6">
    <source>
        <dbReference type="EMBL" id="MDF1584881.1"/>
    </source>
</evidence>
<dbReference type="GO" id="GO:0003700">
    <property type="term" value="F:DNA-binding transcription factor activity"/>
    <property type="evidence" value="ECO:0007669"/>
    <property type="project" value="InterPro"/>
</dbReference>
<dbReference type="PANTHER" id="PTHR30537">
    <property type="entry name" value="HTH-TYPE TRANSCRIPTIONAL REGULATOR"/>
    <property type="match status" value="1"/>
</dbReference>
<dbReference type="Pfam" id="PF03466">
    <property type="entry name" value="LysR_substrate"/>
    <property type="match status" value="1"/>
</dbReference>
<dbReference type="InterPro" id="IPR036388">
    <property type="entry name" value="WH-like_DNA-bd_sf"/>
</dbReference>
<dbReference type="InterPro" id="IPR058163">
    <property type="entry name" value="LysR-type_TF_proteobact-type"/>
</dbReference>
<dbReference type="InterPro" id="IPR036390">
    <property type="entry name" value="WH_DNA-bd_sf"/>
</dbReference>
<dbReference type="SUPFAM" id="SSF46785">
    <property type="entry name" value="Winged helix' DNA-binding domain"/>
    <property type="match status" value="1"/>
</dbReference>
<evidence type="ECO:0000259" key="5">
    <source>
        <dbReference type="PROSITE" id="PS50931"/>
    </source>
</evidence>
<dbReference type="PANTHER" id="PTHR30537:SF31">
    <property type="entry name" value="TRANSCRIPTIONAL REGULATOR, LYSR FAMILY"/>
    <property type="match status" value="1"/>
</dbReference>
<sequence length="313" mass="34671">MSRTMVAMQDLNDLVLYARVVEHGGFAPASRATGVPKSRLSRRVAQLEERLGVRLLQRSTRRFAVTEVGQLYLRHCQAMLAEAEAAQEAIDRTRSEPQGTVRLSCPMPLAQDPMAAIVSRFMTDHPRVRVHVEATNRRVDVIEEGFDLAVRVREPPLEDSGLVVRSLALDPPALVASPALLVRFPRPRRPEDLQGLDSLDMTRAGDEHAWRLKAADGSVRRISHRPRLVTDEMTTLRRAALDGVGVVQLPRLVVSGDLASGRLEALLPDWQLPVGLVHAVFPSRRFLLPAVRAFIDHMAASFARRAGKGLEPP</sequence>
<evidence type="ECO:0000256" key="4">
    <source>
        <dbReference type="ARBA" id="ARBA00023163"/>
    </source>
</evidence>
<dbReference type="EMBL" id="JARGEQ010000001">
    <property type="protein sequence ID" value="MDF1584881.1"/>
    <property type="molecule type" value="Genomic_DNA"/>
</dbReference>
<evidence type="ECO:0000256" key="1">
    <source>
        <dbReference type="ARBA" id="ARBA00009437"/>
    </source>
</evidence>
<feature type="domain" description="HTH lysR-type" evidence="5">
    <location>
        <begin position="9"/>
        <end position="66"/>
    </location>
</feature>
<dbReference type="GO" id="GO:0006351">
    <property type="term" value="P:DNA-templated transcription"/>
    <property type="evidence" value="ECO:0007669"/>
    <property type="project" value="TreeGrafter"/>
</dbReference>
<dbReference type="Pfam" id="PF00126">
    <property type="entry name" value="HTH_1"/>
    <property type="match status" value="1"/>
</dbReference>
<proteinExistence type="inferred from homology"/>
<comment type="similarity">
    <text evidence="1">Belongs to the LysR transcriptional regulatory family.</text>
</comment>
<dbReference type="Proteomes" id="UP001301140">
    <property type="component" value="Unassembled WGS sequence"/>
</dbReference>
<keyword evidence="2" id="KW-0805">Transcription regulation</keyword>
<dbReference type="CDD" id="cd08473">
    <property type="entry name" value="PBP2_CrgA_like_4"/>
    <property type="match status" value="1"/>
</dbReference>
<keyword evidence="4" id="KW-0804">Transcription</keyword>